<comment type="caution">
    <text evidence="1">The sequence shown here is derived from an EMBL/GenBank/DDBJ whole genome shotgun (WGS) entry which is preliminary data.</text>
</comment>
<name>A0A0F9E0S7_9ZZZZ</name>
<sequence>IKGVSLEKLKKWIEEGNEFLK</sequence>
<dbReference type="EMBL" id="LAZR01026806">
    <property type="protein sequence ID" value="KKL67604.1"/>
    <property type="molecule type" value="Genomic_DNA"/>
</dbReference>
<protein>
    <submittedName>
        <fullName evidence="1">Uncharacterized protein</fullName>
    </submittedName>
</protein>
<feature type="non-terminal residue" evidence="1">
    <location>
        <position position="1"/>
    </location>
</feature>
<accession>A0A0F9E0S7</accession>
<dbReference type="AlphaFoldDB" id="A0A0F9E0S7"/>
<proteinExistence type="predicted"/>
<reference evidence="1" key="1">
    <citation type="journal article" date="2015" name="Nature">
        <title>Complex archaea that bridge the gap between prokaryotes and eukaryotes.</title>
        <authorList>
            <person name="Spang A."/>
            <person name="Saw J.H."/>
            <person name="Jorgensen S.L."/>
            <person name="Zaremba-Niedzwiedzka K."/>
            <person name="Martijn J."/>
            <person name="Lind A.E."/>
            <person name="van Eijk R."/>
            <person name="Schleper C."/>
            <person name="Guy L."/>
            <person name="Ettema T.J."/>
        </authorList>
    </citation>
    <scope>NUCLEOTIDE SEQUENCE</scope>
</reference>
<evidence type="ECO:0000313" key="1">
    <source>
        <dbReference type="EMBL" id="KKL67604.1"/>
    </source>
</evidence>
<organism evidence="1">
    <name type="scientific">marine sediment metagenome</name>
    <dbReference type="NCBI Taxonomy" id="412755"/>
    <lineage>
        <taxon>unclassified sequences</taxon>
        <taxon>metagenomes</taxon>
        <taxon>ecological metagenomes</taxon>
    </lineage>
</organism>
<gene>
    <name evidence="1" type="ORF">LCGC14_2133290</name>
</gene>